<feature type="domain" description="Radical SAM core" evidence="9">
    <location>
        <begin position="48"/>
        <end position="256"/>
    </location>
</feature>
<dbReference type="GO" id="GO:0003824">
    <property type="term" value="F:catalytic activity"/>
    <property type="evidence" value="ECO:0007669"/>
    <property type="project" value="InterPro"/>
</dbReference>
<dbReference type="InterPro" id="IPR051196">
    <property type="entry name" value="RSAD2/Viperin_antiviral"/>
</dbReference>
<organism evidence="10 11">
    <name type="scientific">Orbilia ellipsospora</name>
    <dbReference type="NCBI Taxonomy" id="2528407"/>
    <lineage>
        <taxon>Eukaryota</taxon>
        <taxon>Fungi</taxon>
        <taxon>Dikarya</taxon>
        <taxon>Ascomycota</taxon>
        <taxon>Pezizomycotina</taxon>
        <taxon>Orbiliomycetes</taxon>
        <taxon>Orbiliales</taxon>
        <taxon>Orbiliaceae</taxon>
        <taxon>Orbilia</taxon>
    </lineage>
</organism>
<dbReference type="GO" id="GO:0051607">
    <property type="term" value="P:defense response to virus"/>
    <property type="evidence" value="ECO:0007669"/>
    <property type="project" value="UniProtKB-KW"/>
</dbReference>
<keyword evidence="6" id="KW-0411">Iron-sulfur</keyword>
<evidence type="ECO:0000256" key="5">
    <source>
        <dbReference type="ARBA" id="ARBA00023004"/>
    </source>
</evidence>
<dbReference type="SFLD" id="SFLDF00318">
    <property type="entry name" value="Viperin"/>
    <property type="match status" value="1"/>
</dbReference>
<evidence type="ECO:0000256" key="7">
    <source>
        <dbReference type="ARBA" id="ARBA00023118"/>
    </source>
</evidence>
<evidence type="ECO:0000313" key="11">
    <source>
        <dbReference type="Proteomes" id="UP001365542"/>
    </source>
</evidence>
<dbReference type="Gene3D" id="3.20.20.70">
    <property type="entry name" value="Aldolase class I"/>
    <property type="match status" value="1"/>
</dbReference>
<evidence type="ECO:0000256" key="1">
    <source>
        <dbReference type="ARBA" id="ARBA00001966"/>
    </source>
</evidence>
<dbReference type="PANTHER" id="PTHR21339:SF0">
    <property type="entry name" value="S-ADENOSYLMETHIONINE-DEPENDENT NUCLEOTIDE DEHYDRATASE RSAD2"/>
    <property type="match status" value="1"/>
</dbReference>
<keyword evidence="2" id="KW-0004">4Fe-4S</keyword>
<keyword evidence="11" id="KW-1185">Reference proteome</keyword>
<comment type="caution">
    <text evidence="10">The sequence shown here is derived from an EMBL/GenBank/DDBJ whole genome shotgun (WGS) entry which is preliminary data.</text>
</comment>
<dbReference type="PROSITE" id="PS51918">
    <property type="entry name" value="RADICAL_SAM"/>
    <property type="match status" value="1"/>
</dbReference>
<comment type="cofactor">
    <cofactor evidence="1">
        <name>[4Fe-4S] cluster</name>
        <dbReference type="ChEBI" id="CHEBI:49883"/>
    </cofactor>
</comment>
<evidence type="ECO:0000256" key="4">
    <source>
        <dbReference type="ARBA" id="ARBA00022723"/>
    </source>
</evidence>
<dbReference type="GO" id="GO:0046872">
    <property type="term" value="F:metal ion binding"/>
    <property type="evidence" value="ECO:0007669"/>
    <property type="project" value="UniProtKB-KW"/>
</dbReference>
<accession>A0AAV9X6C9</accession>
<evidence type="ECO:0000313" key="10">
    <source>
        <dbReference type="EMBL" id="KAK6537237.1"/>
    </source>
</evidence>
<evidence type="ECO:0000256" key="8">
    <source>
        <dbReference type="ARBA" id="ARBA00023128"/>
    </source>
</evidence>
<proteinExistence type="predicted"/>
<evidence type="ECO:0000256" key="2">
    <source>
        <dbReference type="ARBA" id="ARBA00022485"/>
    </source>
</evidence>
<keyword evidence="3" id="KW-0949">S-adenosyl-L-methionine</keyword>
<reference evidence="10 11" key="1">
    <citation type="submission" date="2019-10" db="EMBL/GenBank/DDBJ databases">
        <authorList>
            <person name="Palmer J.M."/>
        </authorList>
    </citation>
    <scope>NUCLEOTIDE SEQUENCE [LARGE SCALE GENOMIC DNA]</scope>
    <source>
        <strain evidence="10 11">TWF694</strain>
    </source>
</reference>
<sequence>MGTLTVLCAIVLLGAYAIIIPWALLSRMVTSIKRFIFIIETCIFRLKSKKPISVNYHFTRRCNYSCGFCFHTAKTSHMLSLNDAKRGLKLLKDAGMHKLNFAGGEPFLETGFLGELMKYCKTELNLQSVSVVTNGSLVSDRFLRIYGKYLDIMAVSCDSFSEDVNHEIGRGKGNHLRAVQKVARLCREYNIKFKINTVVNFYNWMEDMNEYIDELKPFRWKCFQCLLLPDENSGDATIRDARRFLISDEQFQIFCERHKHHESFVPEGNDVMVNSYLILDEYMCFLDKDAKVQSKSILQVGVEKALEEVRWYKDMFLERRGVYDWQRNIKNAGGDGCGKDLD</sequence>
<keyword evidence="7" id="KW-0051">Antiviral defense</keyword>
<keyword evidence="4" id="KW-0479">Metal-binding</keyword>
<dbReference type="InterPro" id="IPR058240">
    <property type="entry name" value="rSAM_sf"/>
</dbReference>
<dbReference type="InterPro" id="IPR013785">
    <property type="entry name" value="Aldolase_TIM"/>
</dbReference>
<evidence type="ECO:0000259" key="9">
    <source>
        <dbReference type="PROSITE" id="PS51918"/>
    </source>
</evidence>
<keyword evidence="8" id="KW-0496">Mitochondrion</keyword>
<dbReference type="SFLD" id="SFLDG01067">
    <property type="entry name" value="SPASM/twitch_domain_containing"/>
    <property type="match status" value="1"/>
</dbReference>
<dbReference type="CDD" id="cd01335">
    <property type="entry name" value="Radical_SAM"/>
    <property type="match status" value="1"/>
</dbReference>
<name>A0AAV9X6C9_9PEZI</name>
<dbReference type="SFLD" id="SFLDS00029">
    <property type="entry name" value="Radical_SAM"/>
    <property type="match status" value="1"/>
</dbReference>
<dbReference type="EMBL" id="JAVHJO010000009">
    <property type="protein sequence ID" value="KAK6537237.1"/>
    <property type="molecule type" value="Genomic_DNA"/>
</dbReference>
<dbReference type="AlphaFoldDB" id="A0AAV9X6C9"/>
<evidence type="ECO:0000256" key="3">
    <source>
        <dbReference type="ARBA" id="ARBA00022691"/>
    </source>
</evidence>
<protein>
    <recommendedName>
        <fullName evidence="9">Radical SAM core domain-containing protein</fullName>
    </recommendedName>
</protein>
<dbReference type="InterPro" id="IPR006638">
    <property type="entry name" value="Elp3/MiaA/NifB-like_rSAM"/>
</dbReference>
<dbReference type="InterPro" id="IPR007197">
    <property type="entry name" value="rSAM"/>
</dbReference>
<dbReference type="SMART" id="SM00729">
    <property type="entry name" value="Elp3"/>
    <property type="match status" value="1"/>
</dbReference>
<keyword evidence="5" id="KW-0408">Iron</keyword>
<dbReference type="Pfam" id="PF04055">
    <property type="entry name" value="Radical_SAM"/>
    <property type="match status" value="1"/>
</dbReference>
<dbReference type="SFLD" id="SFLDG01088">
    <property type="entry name" value="antiviral_proteins"/>
    <property type="match status" value="1"/>
</dbReference>
<dbReference type="Proteomes" id="UP001365542">
    <property type="component" value="Unassembled WGS sequence"/>
</dbReference>
<evidence type="ECO:0000256" key="6">
    <source>
        <dbReference type="ARBA" id="ARBA00023014"/>
    </source>
</evidence>
<dbReference type="PANTHER" id="PTHR21339">
    <property type="entry name" value="RADICAL S-ADENOSYL METHIONINE DOMAIN-CONTAINING PROTEIN 2"/>
    <property type="match status" value="1"/>
</dbReference>
<gene>
    <name evidence="10" type="ORF">TWF694_011434</name>
</gene>
<dbReference type="SUPFAM" id="SSF102114">
    <property type="entry name" value="Radical SAM enzymes"/>
    <property type="match status" value="1"/>
</dbReference>
<dbReference type="GO" id="GO:0051539">
    <property type="term" value="F:4 iron, 4 sulfur cluster binding"/>
    <property type="evidence" value="ECO:0007669"/>
    <property type="project" value="UniProtKB-KW"/>
</dbReference>
<dbReference type="NCBIfam" id="NF038283">
    <property type="entry name" value="viperin_w_prok"/>
    <property type="match status" value="1"/>
</dbReference>